<keyword evidence="2" id="KW-1185">Reference proteome</keyword>
<dbReference type="AlphaFoldDB" id="A0A399CVZ0"/>
<accession>A0A399CVZ0</accession>
<dbReference type="Proteomes" id="UP000266441">
    <property type="component" value="Unassembled WGS sequence"/>
</dbReference>
<gene>
    <name evidence="1" type="ORF">D1164_17455</name>
</gene>
<proteinExistence type="predicted"/>
<evidence type="ECO:0008006" key="3">
    <source>
        <dbReference type="Google" id="ProtNLM"/>
    </source>
</evidence>
<evidence type="ECO:0000313" key="1">
    <source>
        <dbReference type="EMBL" id="RIH63925.1"/>
    </source>
</evidence>
<protein>
    <recommendedName>
        <fullName evidence="3">Helix-turn-helix domain-containing protein</fullName>
    </recommendedName>
</protein>
<organism evidence="1 2">
    <name type="scientific">Mariniphaga sediminis</name>
    <dbReference type="NCBI Taxonomy" id="1628158"/>
    <lineage>
        <taxon>Bacteria</taxon>
        <taxon>Pseudomonadati</taxon>
        <taxon>Bacteroidota</taxon>
        <taxon>Bacteroidia</taxon>
        <taxon>Marinilabiliales</taxon>
        <taxon>Prolixibacteraceae</taxon>
        <taxon>Mariniphaga</taxon>
    </lineage>
</organism>
<name>A0A399CVZ0_9BACT</name>
<evidence type="ECO:0000313" key="2">
    <source>
        <dbReference type="Proteomes" id="UP000266441"/>
    </source>
</evidence>
<comment type="caution">
    <text evidence="1">The sequence shown here is derived from an EMBL/GenBank/DDBJ whole genome shotgun (WGS) entry which is preliminary data.</text>
</comment>
<dbReference type="EMBL" id="QWET01000015">
    <property type="protein sequence ID" value="RIH63925.1"/>
    <property type="molecule type" value="Genomic_DNA"/>
</dbReference>
<reference evidence="1 2" key="1">
    <citation type="journal article" date="2015" name="Int. J. Syst. Evol. Microbiol.">
        <title>Mariniphaga sediminis sp. nov., isolated from coastal sediment.</title>
        <authorList>
            <person name="Wang F.Q."/>
            <person name="Shen Q.Y."/>
            <person name="Chen G.J."/>
            <person name="Du Z.J."/>
        </authorList>
    </citation>
    <scope>NUCLEOTIDE SEQUENCE [LARGE SCALE GENOMIC DNA]</scope>
    <source>
        <strain evidence="1 2">SY21</strain>
    </source>
</reference>
<sequence>MSKQQETILTTHMEGFQDFEVDFGKYEISFRRWIVSQLDGNHMSVQEIRDRFHLSRSHYWDILKRWQERYSEPLHRGHSIPAVTTRNCVVEGPFPL</sequence>